<organism evidence="1 2">
    <name type="scientific">Thalassomonas haliotis</name>
    <dbReference type="NCBI Taxonomy" id="485448"/>
    <lineage>
        <taxon>Bacteria</taxon>
        <taxon>Pseudomonadati</taxon>
        <taxon>Pseudomonadota</taxon>
        <taxon>Gammaproteobacteria</taxon>
        <taxon>Alteromonadales</taxon>
        <taxon>Colwelliaceae</taxon>
        <taxon>Thalassomonas</taxon>
    </lineage>
</organism>
<reference evidence="1 2" key="1">
    <citation type="journal article" date="2022" name="Mar. Drugs">
        <title>Bioassay-Guided Fractionation Leads to the Detection of Cholic Acid Generated by the Rare Thalassomonas sp.</title>
        <authorList>
            <person name="Pheiffer F."/>
            <person name="Schneider Y.K."/>
            <person name="Hansen E.H."/>
            <person name="Andersen J.H."/>
            <person name="Isaksson J."/>
            <person name="Busche T."/>
            <person name="R C."/>
            <person name="Kalinowski J."/>
            <person name="Zyl L.V."/>
            <person name="Trindade M."/>
        </authorList>
    </citation>
    <scope>NUCLEOTIDE SEQUENCE [LARGE SCALE GENOMIC DNA]</scope>
    <source>
        <strain evidence="1 2">A5K-61T</strain>
    </source>
</reference>
<evidence type="ECO:0000313" key="2">
    <source>
        <dbReference type="Proteomes" id="UP001215231"/>
    </source>
</evidence>
<dbReference type="Proteomes" id="UP001215231">
    <property type="component" value="Chromosome"/>
</dbReference>
<evidence type="ECO:0000313" key="1">
    <source>
        <dbReference type="EMBL" id="WDE14282.1"/>
    </source>
</evidence>
<dbReference type="EMBL" id="CP059693">
    <property type="protein sequence ID" value="WDE14282.1"/>
    <property type="molecule type" value="Genomic_DNA"/>
</dbReference>
<dbReference type="SUPFAM" id="SSF48452">
    <property type="entry name" value="TPR-like"/>
    <property type="match status" value="1"/>
</dbReference>
<dbReference type="InterPro" id="IPR011990">
    <property type="entry name" value="TPR-like_helical_dom_sf"/>
</dbReference>
<proteinExistence type="predicted"/>
<protein>
    <submittedName>
        <fullName evidence="1">Uncharacterized protein</fullName>
    </submittedName>
</protein>
<accession>A0ABY7VKL0</accession>
<keyword evidence="2" id="KW-1185">Reference proteome</keyword>
<sequence>MKKLCLILSGYILIGLICYSRLIQAHGYIPAGDGDNAGILSAGEAASPREMMPLAELAVLLEREQRLDQDKEISGKLRHQIEHYYRQEPGIQSAYLYARVLQREHKFARALSILTTLLETAPQQINARLLQASIFMVQGSYHQAKQSCLALTGHIALTIVAICALDADSQRLGQQAEQQEQLKRNYQSLIHLLAADKPSGQGLLLWADQVLAEMALRLNRPLAAQRHLRGITLSRAPVSLLALWADIELALGHEDSLLITIPDLLAQTQAQLMNLPDALLLRLAIAEQKSHGRKAGTGQWQNLMAERVRLREVSRNHLHAALLARYYLDVYPDINKAKHWAAVNFQQTKMASDRSLFFRALTAEASGAREEL</sequence>
<dbReference type="RefSeq" id="WP_274054835.1">
    <property type="nucleotide sequence ID" value="NZ_CP059693.1"/>
</dbReference>
<name>A0ABY7VKL0_9GAMM</name>
<gene>
    <name evidence="1" type="ORF">H3N35_13185</name>
</gene>